<feature type="compositionally biased region" description="Pro residues" evidence="1">
    <location>
        <begin position="192"/>
        <end position="204"/>
    </location>
</feature>
<feature type="compositionally biased region" description="Basic and acidic residues" evidence="1">
    <location>
        <begin position="370"/>
        <end position="383"/>
    </location>
</feature>
<feature type="compositionally biased region" description="Basic and acidic residues" evidence="1">
    <location>
        <begin position="414"/>
        <end position="466"/>
    </location>
</feature>
<evidence type="ECO:0000256" key="1">
    <source>
        <dbReference type="SAM" id="MobiDB-lite"/>
    </source>
</evidence>
<feature type="region of interest" description="Disordered" evidence="1">
    <location>
        <begin position="1"/>
        <end position="246"/>
    </location>
</feature>
<evidence type="ECO:0000313" key="3">
    <source>
        <dbReference type="Proteomes" id="UP000355283"/>
    </source>
</evidence>
<feature type="compositionally biased region" description="Low complexity" evidence="1">
    <location>
        <begin position="99"/>
        <end position="134"/>
    </location>
</feature>
<feature type="compositionally biased region" description="Basic and acidic residues" evidence="1">
    <location>
        <begin position="314"/>
        <end position="327"/>
    </location>
</feature>
<name>A0A4D9DGK2_9STRA</name>
<dbReference type="EMBL" id="SDOX01000005">
    <property type="protein sequence ID" value="TFJ87929.1"/>
    <property type="molecule type" value="Genomic_DNA"/>
</dbReference>
<gene>
    <name evidence="2" type="ORF">NSK_001275</name>
</gene>
<protein>
    <submittedName>
        <fullName evidence="2">Uncharacterized protein</fullName>
    </submittedName>
</protein>
<feature type="region of interest" description="Disordered" evidence="1">
    <location>
        <begin position="300"/>
        <end position="488"/>
    </location>
</feature>
<keyword evidence="3" id="KW-1185">Reference proteome</keyword>
<dbReference type="AlphaFoldDB" id="A0A4D9DGK2"/>
<comment type="caution">
    <text evidence="2">The sequence shown here is derived from an EMBL/GenBank/DDBJ whole genome shotgun (WGS) entry which is preliminary data.</text>
</comment>
<feature type="region of interest" description="Disordered" evidence="1">
    <location>
        <begin position="631"/>
        <end position="656"/>
    </location>
</feature>
<organism evidence="2 3">
    <name type="scientific">Nannochloropsis salina CCMP1776</name>
    <dbReference type="NCBI Taxonomy" id="1027361"/>
    <lineage>
        <taxon>Eukaryota</taxon>
        <taxon>Sar</taxon>
        <taxon>Stramenopiles</taxon>
        <taxon>Ochrophyta</taxon>
        <taxon>Eustigmatophyceae</taxon>
        <taxon>Eustigmatales</taxon>
        <taxon>Monodopsidaceae</taxon>
        <taxon>Microchloropsis</taxon>
        <taxon>Microchloropsis salina</taxon>
    </lineage>
</organism>
<feature type="compositionally biased region" description="Basic and acidic residues" evidence="1">
    <location>
        <begin position="634"/>
        <end position="656"/>
    </location>
</feature>
<sequence>MEDSLPSIDEGAAERGETSTQEGPRAITVFDVLTAGTPEAWEGGREGGEGGREDGTVVATAQGEVAAHKCFGPEPWGHPGGGAGKASSWLGQGPALPEQQQQPQYHQQQPHQQQQQQVLHSQYHQQEPHQQQQPVAGVDTGSPWRVGEASGGEGREGSRTSFAQFSSTQEALPYYDAVGEEEHYRSSSTSPPSVPPSRPHPSSWPPGGGYEQGEEGGRGRETGGGEGGGREGWRRHGMPSYPQASSALLTPPQHLLLHLILLHTHLGKDRGGGGREGGRERGREAVIAAQVGVERLEAGRPHQKDSGEGYVADEGVKGGREGKREGGWEGQWESTQGAWEGRRGERVVEGGDASTSLSPSLLPSLPPPRRSHDPWDEEGRKVEEEDEDDDGYGGDLQAAEGWEGEGEGSAAEKAAVEERRRRLEREEEEWTRKGRREDSGLWETDREAERRLEGGAEDRGGGREGGGDATFPRGNGLEGWEEEGGTEEGERTRVRWMWKKVRQGAGFVAWPLLALGSLVGGRGEEPADKAADAAFDTPLPPASLPASLPSSPPFSRARVRESAGGLVGDLSVVWGCGREGGREGGRKAKAVVLGVVGLSVLAAALRVTALVCLGGWMEHFAGTESFGWGMGGKEGGEGTGRRGGGRGREGERERGKGKLALHETFGKFHTHRSRFLPSLFIDAIGCT</sequence>
<evidence type="ECO:0000313" key="2">
    <source>
        <dbReference type="EMBL" id="TFJ87929.1"/>
    </source>
</evidence>
<feature type="region of interest" description="Disordered" evidence="1">
    <location>
        <begin position="533"/>
        <end position="556"/>
    </location>
</feature>
<feature type="compositionally biased region" description="Basic and acidic residues" evidence="1">
    <location>
        <begin position="42"/>
        <end position="55"/>
    </location>
</feature>
<feature type="compositionally biased region" description="Basic and acidic residues" evidence="1">
    <location>
        <begin position="215"/>
        <end position="234"/>
    </location>
</feature>
<dbReference type="Proteomes" id="UP000355283">
    <property type="component" value="Unassembled WGS sequence"/>
</dbReference>
<accession>A0A4D9DGK2</accession>
<proteinExistence type="predicted"/>
<feature type="compositionally biased region" description="Basic and acidic residues" evidence="1">
    <location>
        <begin position="340"/>
        <end position="349"/>
    </location>
</feature>
<reference evidence="2 3" key="1">
    <citation type="submission" date="2019-01" db="EMBL/GenBank/DDBJ databases">
        <title>Nuclear Genome Assembly of the Microalgal Biofuel strain Nannochloropsis salina CCMP1776.</title>
        <authorList>
            <person name="Hovde B."/>
        </authorList>
    </citation>
    <scope>NUCLEOTIDE SEQUENCE [LARGE SCALE GENOMIC DNA]</scope>
    <source>
        <strain evidence="2 3">CCMP1776</strain>
    </source>
</reference>